<dbReference type="InterPro" id="IPR008758">
    <property type="entry name" value="Peptidase_S28"/>
</dbReference>
<evidence type="ECO:0000256" key="4">
    <source>
        <dbReference type="ARBA" id="ARBA00022801"/>
    </source>
</evidence>
<keyword evidence="3" id="KW-0732">Signal</keyword>
<protein>
    <submittedName>
        <fullName evidence="7">Serine protease K12H4.7</fullName>
    </submittedName>
</protein>
<dbReference type="InterPro" id="IPR042269">
    <property type="entry name" value="Ser_carbopepase_S28_SKS"/>
</dbReference>
<organism evidence="6 7">
    <name type="scientific">Syphacia muris</name>
    <dbReference type="NCBI Taxonomy" id="451379"/>
    <lineage>
        <taxon>Eukaryota</taxon>
        <taxon>Metazoa</taxon>
        <taxon>Ecdysozoa</taxon>
        <taxon>Nematoda</taxon>
        <taxon>Chromadorea</taxon>
        <taxon>Rhabditida</taxon>
        <taxon>Spirurina</taxon>
        <taxon>Oxyuridomorpha</taxon>
        <taxon>Oxyuroidea</taxon>
        <taxon>Oxyuridae</taxon>
        <taxon>Syphacia</taxon>
    </lineage>
</organism>
<dbReference type="Proteomes" id="UP000046393">
    <property type="component" value="Unplaced"/>
</dbReference>
<name>A0A0N5AGL3_9BILA</name>
<accession>A0A0N5AGL3</accession>
<dbReference type="GO" id="GO:0006508">
    <property type="term" value="P:proteolysis"/>
    <property type="evidence" value="ECO:0007669"/>
    <property type="project" value="UniProtKB-KW"/>
</dbReference>
<comment type="similarity">
    <text evidence="1">Belongs to the peptidase S28 family.</text>
</comment>
<evidence type="ECO:0000256" key="5">
    <source>
        <dbReference type="ARBA" id="ARBA00023180"/>
    </source>
</evidence>
<keyword evidence="5" id="KW-0325">Glycoprotein</keyword>
<keyword evidence="6" id="KW-1185">Reference proteome</keyword>
<dbReference type="InterPro" id="IPR029058">
    <property type="entry name" value="AB_hydrolase_fold"/>
</dbReference>
<keyword evidence="4" id="KW-0378">Hydrolase</keyword>
<dbReference type="PANTHER" id="PTHR11010:SF117">
    <property type="entry name" value="SERINE PROTEASE 16"/>
    <property type="match status" value="1"/>
</dbReference>
<dbReference type="Gene3D" id="1.20.120.980">
    <property type="entry name" value="Serine carboxypeptidase S28, SKS domain"/>
    <property type="match status" value="1"/>
</dbReference>
<dbReference type="GO" id="GO:0070008">
    <property type="term" value="F:serine-type exopeptidase activity"/>
    <property type="evidence" value="ECO:0007669"/>
    <property type="project" value="InterPro"/>
</dbReference>
<dbReference type="WBParaSite" id="SMUV_0000347201-mRNA-1">
    <property type="protein sequence ID" value="SMUV_0000347201-mRNA-1"/>
    <property type="gene ID" value="SMUV_0000347201"/>
</dbReference>
<dbReference type="SUPFAM" id="SSF53474">
    <property type="entry name" value="alpha/beta-Hydrolases"/>
    <property type="match status" value="1"/>
</dbReference>
<keyword evidence="2" id="KW-0645">Protease</keyword>
<dbReference type="GO" id="GO:0008239">
    <property type="term" value="F:dipeptidyl-peptidase activity"/>
    <property type="evidence" value="ECO:0007669"/>
    <property type="project" value="TreeGrafter"/>
</dbReference>
<evidence type="ECO:0000313" key="6">
    <source>
        <dbReference type="Proteomes" id="UP000046393"/>
    </source>
</evidence>
<dbReference type="Pfam" id="PF05577">
    <property type="entry name" value="Peptidase_S28"/>
    <property type="match status" value="1"/>
</dbReference>
<sequence length="349" mass="39729">LSVRRKWLLGNRGHFNFIAKKIFRSKRISKISVQRFKQRVDHFDASNTQTFNQRYWYTNKYYKPGGPIFLMIEGESEASPSWLEYESIPFLKMVKNNSALAFVLEHRYYGGSQPFEDLSTEHLKYLSSRQAIEDIADFIRAMNQSFKLENPKWITFGGSYSGALSAWMRETHPELVYGAIATSGPVLAQVNFPEYMEAVANAISEHSQICAMNLQLGLKAAVELMKTKEGRSKLKSMFYLCDSLEGLTENGIATFYESILGNYMSAAQYGGDNAVMRSWVWQTCTEFGYYQTTQSTKATKFFGDLVIDISFTGTAHCADMYEESSDDLESLKKGRTIIAESVKTWVNAK</sequence>
<proteinExistence type="inferred from homology"/>
<dbReference type="PANTHER" id="PTHR11010">
    <property type="entry name" value="PROTEASE S28 PRO-X CARBOXYPEPTIDASE-RELATED"/>
    <property type="match status" value="1"/>
</dbReference>
<evidence type="ECO:0000256" key="2">
    <source>
        <dbReference type="ARBA" id="ARBA00022670"/>
    </source>
</evidence>
<reference evidence="7" key="1">
    <citation type="submission" date="2016-04" db="UniProtKB">
        <authorList>
            <consortium name="WormBaseParasite"/>
        </authorList>
    </citation>
    <scope>IDENTIFICATION</scope>
</reference>
<evidence type="ECO:0000256" key="3">
    <source>
        <dbReference type="ARBA" id="ARBA00022729"/>
    </source>
</evidence>
<evidence type="ECO:0000313" key="7">
    <source>
        <dbReference type="WBParaSite" id="SMUV_0000347201-mRNA-1"/>
    </source>
</evidence>
<dbReference type="Gene3D" id="3.40.50.1820">
    <property type="entry name" value="alpha/beta hydrolase"/>
    <property type="match status" value="2"/>
</dbReference>
<dbReference type="AlphaFoldDB" id="A0A0N5AGL3"/>
<evidence type="ECO:0000256" key="1">
    <source>
        <dbReference type="ARBA" id="ARBA00011079"/>
    </source>
</evidence>